<reference evidence="2" key="2">
    <citation type="journal article" date="2015" name="Data Brief">
        <title>Shoot transcriptome of the giant reed, Arundo donax.</title>
        <authorList>
            <person name="Barrero R.A."/>
            <person name="Guerrero F.D."/>
            <person name="Moolhuijzen P."/>
            <person name="Goolsby J.A."/>
            <person name="Tidwell J."/>
            <person name="Bellgard S.E."/>
            <person name="Bellgard M.I."/>
        </authorList>
    </citation>
    <scope>NUCLEOTIDE SEQUENCE</scope>
    <source>
        <tissue evidence="2">Shoot tissue taken approximately 20 cm above the soil surface</tissue>
    </source>
</reference>
<organism evidence="2">
    <name type="scientific">Arundo donax</name>
    <name type="common">Giant reed</name>
    <name type="synonym">Donax arundinaceus</name>
    <dbReference type="NCBI Taxonomy" id="35708"/>
    <lineage>
        <taxon>Eukaryota</taxon>
        <taxon>Viridiplantae</taxon>
        <taxon>Streptophyta</taxon>
        <taxon>Embryophyta</taxon>
        <taxon>Tracheophyta</taxon>
        <taxon>Spermatophyta</taxon>
        <taxon>Magnoliopsida</taxon>
        <taxon>Liliopsida</taxon>
        <taxon>Poales</taxon>
        <taxon>Poaceae</taxon>
        <taxon>PACMAD clade</taxon>
        <taxon>Arundinoideae</taxon>
        <taxon>Arundineae</taxon>
        <taxon>Arundo</taxon>
    </lineage>
</organism>
<protein>
    <submittedName>
        <fullName evidence="2">Uncharacterized protein</fullName>
    </submittedName>
</protein>
<keyword evidence="1" id="KW-0812">Transmembrane</keyword>
<evidence type="ECO:0000313" key="2">
    <source>
        <dbReference type="EMBL" id="JAD67137.1"/>
    </source>
</evidence>
<reference evidence="2" key="1">
    <citation type="submission" date="2014-09" db="EMBL/GenBank/DDBJ databases">
        <authorList>
            <person name="Magalhaes I.L.F."/>
            <person name="Oliveira U."/>
            <person name="Santos F.R."/>
            <person name="Vidigal T.H.D.A."/>
            <person name="Brescovit A.D."/>
            <person name="Santos A.J."/>
        </authorList>
    </citation>
    <scope>NUCLEOTIDE SEQUENCE</scope>
    <source>
        <tissue evidence="2">Shoot tissue taken approximately 20 cm above the soil surface</tissue>
    </source>
</reference>
<keyword evidence="1" id="KW-1133">Transmembrane helix</keyword>
<accession>A0A0A9C6L7</accession>
<dbReference type="EMBL" id="GBRH01230758">
    <property type="protein sequence ID" value="JAD67137.1"/>
    <property type="molecule type" value="Transcribed_RNA"/>
</dbReference>
<evidence type="ECO:0000256" key="1">
    <source>
        <dbReference type="SAM" id="Phobius"/>
    </source>
</evidence>
<dbReference type="AlphaFoldDB" id="A0A0A9C6L7"/>
<feature type="transmembrane region" description="Helical" evidence="1">
    <location>
        <begin position="6"/>
        <end position="26"/>
    </location>
</feature>
<keyword evidence="1" id="KW-0472">Membrane</keyword>
<sequence length="32" mass="3485">MSVGVYCLSSVTSLLAVYCLLLCNLVRHEGIK</sequence>
<name>A0A0A9C6L7_ARUDO</name>
<proteinExistence type="predicted"/>